<reference evidence="4 5" key="1">
    <citation type="journal article" date="2024" name="ISME J.">
        <title>Tailless and filamentous prophages are predominant in marine Vibrio.</title>
        <authorList>
            <person name="Steensen K."/>
            <person name="Seneca J."/>
            <person name="Bartlau N."/>
            <person name="Yu X.A."/>
            <person name="Hussain F.A."/>
            <person name="Polz M.F."/>
        </authorList>
    </citation>
    <scope>NUCLEOTIDE SEQUENCE [LARGE SCALE GENOMIC DNA]</scope>
    <source>
        <strain evidence="4 5">10N.239.312.F12</strain>
    </source>
</reference>
<dbReference type="Pfam" id="PF13728">
    <property type="entry name" value="TraF"/>
    <property type="match status" value="1"/>
</dbReference>
<dbReference type="Proteomes" id="UP001570071">
    <property type="component" value="Unassembled WGS sequence"/>
</dbReference>
<dbReference type="InterPro" id="IPR013766">
    <property type="entry name" value="Thioredoxin_domain"/>
</dbReference>
<dbReference type="EMBL" id="JBFSSG010000001">
    <property type="protein sequence ID" value="MEZ8719629.1"/>
    <property type="molecule type" value="Genomic_DNA"/>
</dbReference>
<proteinExistence type="predicted"/>
<dbReference type="RefSeq" id="WP_269336800.1">
    <property type="nucleotide sequence ID" value="NZ_JBFSSG010000001.1"/>
</dbReference>
<keyword evidence="5" id="KW-1185">Reference proteome</keyword>
<feature type="domain" description="Thioredoxin" evidence="3">
    <location>
        <begin position="122"/>
        <end position="271"/>
    </location>
</feature>
<dbReference type="InterPro" id="IPR014111">
    <property type="entry name" value="T4SS_TraF-like"/>
</dbReference>
<comment type="caution">
    <text evidence="4">The sequence shown here is derived from an EMBL/GenBank/DDBJ whole genome shotgun (WGS) entry which is preliminary data.</text>
</comment>
<dbReference type="InterPro" id="IPR039555">
    <property type="entry name" value="TraF/TrbB"/>
</dbReference>
<protein>
    <submittedName>
        <fullName evidence="4">Conjugal transfer protein TraF</fullName>
    </submittedName>
</protein>
<dbReference type="PROSITE" id="PS51352">
    <property type="entry name" value="THIOREDOXIN_2"/>
    <property type="match status" value="1"/>
</dbReference>
<keyword evidence="2" id="KW-0732">Signal</keyword>
<sequence length="339" mass="38598">MKIKTQILAIAVCLTAVFTTSAYAGGEASNSFYNRKSEGWFWYEPEPEPELEQEEKLPEPVATAPQEAESKEDTKEVVVNVAWLRDNLPKLRDAAIDDPTYDNVRRYFYAQRVMMDKASKFASVSQEVSKFEVPLDETLRRPENQTALYDSKLFAKQHRSGLLKELSEQVGLFFFYSSNCSYCMKQAPLLKRFSKETGLEVLAVSLDGRPLPNNEFPDYVTDPGTLREKLRVMVTPTIYLVKKDGSEFHNIAAGLTAPDELMRRAIMLANRQGWITEEQYNSTKEVKEILLADSTKEELKVDPDKVYSDPNYLANKLREKFQSQYKPSTAPQNGEGVTP</sequence>
<dbReference type="CDD" id="cd02966">
    <property type="entry name" value="TlpA_like_family"/>
    <property type="match status" value="1"/>
</dbReference>
<evidence type="ECO:0000259" key="3">
    <source>
        <dbReference type="PROSITE" id="PS51352"/>
    </source>
</evidence>
<evidence type="ECO:0000256" key="1">
    <source>
        <dbReference type="SAM" id="MobiDB-lite"/>
    </source>
</evidence>
<evidence type="ECO:0000313" key="4">
    <source>
        <dbReference type="EMBL" id="MEZ8719629.1"/>
    </source>
</evidence>
<feature type="compositionally biased region" description="Polar residues" evidence="1">
    <location>
        <begin position="322"/>
        <end position="332"/>
    </location>
</feature>
<feature type="signal peptide" evidence="2">
    <location>
        <begin position="1"/>
        <end position="24"/>
    </location>
</feature>
<evidence type="ECO:0000313" key="5">
    <source>
        <dbReference type="Proteomes" id="UP001570071"/>
    </source>
</evidence>
<organism evidence="4 5">
    <name type="scientific">Vibrio pomeroyi</name>
    <dbReference type="NCBI Taxonomy" id="198832"/>
    <lineage>
        <taxon>Bacteria</taxon>
        <taxon>Pseudomonadati</taxon>
        <taxon>Pseudomonadota</taxon>
        <taxon>Gammaproteobacteria</taxon>
        <taxon>Vibrionales</taxon>
        <taxon>Vibrionaceae</taxon>
        <taxon>Vibrio</taxon>
    </lineage>
</organism>
<gene>
    <name evidence="4" type="primary">traF</name>
    <name evidence="4" type="ORF">AB6D66_01025</name>
</gene>
<accession>A0ABV4MR65</accession>
<feature type="region of interest" description="Disordered" evidence="1">
    <location>
        <begin position="47"/>
        <end position="71"/>
    </location>
</feature>
<feature type="chain" id="PRO_5045494088" evidence="2">
    <location>
        <begin position="25"/>
        <end position="339"/>
    </location>
</feature>
<dbReference type="Gene3D" id="3.40.30.10">
    <property type="entry name" value="Glutaredoxin"/>
    <property type="match status" value="1"/>
</dbReference>
<evidence type="ECO:0000256" key="2">
    <source>
        <dbReference type="SAM" id="SignalP"/>
    </source>
</evidence>
<name>A0ABV4MR65_9VIBR</name>
<dbReference type="NCBIfam" id="TIGR02740">
    <property type="entry name" value="TraF-like"/>
    <property type="match status" value="1"/>
</dbReference>
<feature type="region of interest" description="Disordered" evidence="1">
    <location>
        <begin position="318"/>
        <end position="339"/>
    </location>
</feature>
<dbReference type="InterPro" id="IPR036249">
    <property type="entry name" value="Thioredoxin-like_sf"/>
</dbReference>
<dbReference type="SUPFAM" id="SSF52833">
    <property type="entry name" value="Thioredoxin-like"/>
    <property type="match status" value="1"/>
</dbReference>